<protein>
    <recommendedName>
        <fullName evidence="4">Enoyl-CoA hydratase</fullName>
    </recommendedName>
</protein>
<organism evidence="3">
    <name type="scientific">marine metagenome</name>
    <dbReference type="NCBI Taxonomy" id="408172"/>
    <lineage>
        <taxon>unclassified sequences</taxon>
        <taxon>metagenomes</taxon>
        <taxon>ecological metagenomes</taxon>
    </lineage>
</organism>
<dbReference type="Gene3D" id="3.90.226.10">
    <property type="entry name" value="2-enoyl-CoA Hydratase, Chain A, domain 1"/>
    <property type="match status" value="1"/>
</dbReference>
<dbReference type="InterPro" id="IPR001753">
    <property type="entry name" value="Enoyl-CoA_hydra/iso"/>
</dbReference>
<keyword evidence="2" id="KW-0456">Lyase</keyword>
<dbReference type="AlphaFoldDB" id="A0A382YUR8"/>
<dbReference type="InterPro" id="IPR018376">
    <property type="entry name" value="Enoyl-CoA_hyd/isom_CS"/>
</dbReference>
<evidence type="ECO:0000256" key="2">
    <source>
        <dbReference type="ARBA" id="ARBA00023239"/>
    </source>
</evidence>
<proteinExistence type="inferred from homology"/>
<gene>
    <name evidence="3" type="ORF">METZ01_LOCUS439871</name>
</gene>
<dbReference type="InterPro" id="IPR029045">
    <property type="entry name" value="ClpP/crotonase-like_dom_sf"/>
</dbReference>
<dbReference type="SUPFAM" id="SSF52096">
    <property type="entry name" value="ClpP/crotonase"/>
    <property type="match status" value="1"/>
</dbReference>
<sequence>MSFETLLMEHNDGVVTITLNRPPVNALNTMVGQELGKAFEQLEQDASSRVVILTGSGDRAFAAGADIKEIGALSGADAEDMVNDWHHVLTGIEGGRLPVIAAVNGVALGGGCELAMACDIRIASQNAVFGQPEINLGIIPGFGGTQRLPRLIGRGRALEMIMSGDSISAEEAFNMGLANHVVPTDGLMDAAQELACKIVGKGAVALRLIKECVSAGLDRPLDTGLAFEAGKFGEV</sequence>
<comment type="similarity">
    <text evidence="1">Belongs to the enoyl-CoA hydratase/isomerase family.</text>
</comment>
<accession>A0A382YUR8</accession>
<dbReference type="PANTHER" id="PTHR11941:SF54">
    <property type="entry name" value="ENOYL-COA HYDRATASE, MITOCHONDRIAL"/>
    <property type="match status" value="1"/>
</dbReference>
<reference evidence="3" key="1">
    <citation type="submission" date="2018-05" db="EMBL/GenBank/DDBJ databases">
        <authorList>
            <person name="Lanie J.A."/>
            <person name="Ng W.-L."/>
            <person name="Kazmierczak K.M."/>
            <person name="Andrzejewski T.M."/>
            <person name="Davidsen T.M."/>
            <person name="Wayne K.J."/>
            <person name="Tettelin H."/>
            <person name="Glass J.I."/>
            <person name="Rusch D."/>
            <person name="Podicherti R."/>
            <person name="Tsui H.-C.T."/>
            <person name="Winkler M.E."/>
        </authorList>
    </citation>
    <scope>NUCLEOTIDE SEQUENCE</scope>
</reference>
<dbReference type="Pfam" id="PF00378">
    <property type="entry name" value="ECH_1"/>
    <property type="match status" value="1"/>
</dbReference>
<dbReference type="PANTHER" id="PTHR11941">
    <property type="entry name" value="ENOYL-COA HYDRATASE-RELATED"/>
    <property type="match status" value="1"/>
</dbReference>
<evidence type="ECO:0000256" key="1">
    <source>
        <dbReference type="ARBA" id="ARBA00005254"/>
    </source>
</evidence>
<dbReference type="GO" id="GO:0016829">
    <property type="term" value="F:lyase activity"/>
    <property type="evidence" value="ECO:0007669"/>
    <property type="project" value="UniProtKB-KW"/>
</dbReference>
<dbReference type="GO" id="GO:0006635">
    <property type="term" value="P:fatty acid beta-oxidation"/>
    <property type="evidence" value="ECO:0007669"/>
    <property type="project" value="TreeGrafter"/>
</dbReference>
<evidence type="ECO:0008006" key="4">
    <source>
        <dbReference type="Google" id="ProtNLM"/>
    </source>
</evidence>
<feature type="non-terminal residue" evidence="3">
    <location>
        <position position="235"/>
    </location>
</feature>
<evidence type="ECO:0000313" key="3">
    <source>
        <dbReference type="EMBL" id="SVD87017.1"/>
    </source>
</evidence>
<dbReference type="FunFam" id="3.90.226.10:FF:000009">
    <property type="entry name" value="Carnitinyl-CoA dehydratase"/>
    <property type="match status" value="1"/>
</dbReference>
<name>A0A382YUR8_9ZZZZ</name>
<dbReference type="PROSITE" id="PS00166">
    <property type="entry name" value="ENOYL_COA_HYDRATASE"/>
    <property type="match status" value="1"/>
</dbReference>
<dbReference type="CDD" id="cd06558">
    <property type="entry name" value="crotonase-like"/>
    <property type="match status" value="1"/>
</dbReference>
<dbReference type="EMBL" id="UINC01178705">
    <property type="protein sequence ID" value="SVD87017.1"/>
    <property type="molecule type" value="Genomic_DNA"/>
</dbReference>